<keyword evidence="1" id="KW-1133">Transmembrane helix</keyword>
<evidence type="ECO:0000313" key="2">
    <source>
        <dbReference type="EMBL" id="KAF9686819.1"/>
    </source>
</evidence>
<feature type="transmembrane region" description="Helical" evidence="1">
    <location>
        <begin position="356"/>
        <end position="374"/>
    </location>
</feature>
<keyword evidence="1" id="KW-0472">Membrane</keyword>
<dbReference type="AlphaFoldDB" id="A0A835TFY3"/>
<gene>
    <name evidence="2" type="ORF">SADUNF_Sadunf02G0029400</name>
</gene>
<feature type="transmembrane region" description="Helical" evidence="1">
    <location>
        <begin position="37"/>
        <end position="58"/>
    </location>
</feature>
<feature type="transmembrane region" description="Helical" evidence="1">
    <location>
        <begin position="168"/>
        <end position="196"/>
    </location>
</feature>
<proteinExistence type="predicted"/>
<keyword evidence="3" id="KW-1185">Reference proteome</keyword>
<feature type="transmembrane region" description="Helical" evidence="1">
    <location>
        <begin position="394"/>
        <end position="414"/>
    </location>
</feature>
<dbReference type="OrthoDB" id="836443at2759"/>
<name>A0A835TFY3_9ROSI</name>
<protein>
    <submittedName>
        <fullName evidence="2">Uncharacterized protein</fullName>
    </submittedName>
</protein>
<evidence type="ECO:0000313" key="3">
    <source>
        <dbReference type="Proteomes" id="UP000657918"/>
    </source>
</evidence>
<evidence type="ECO:0000256" key="1">
    <source>
        <dbReference type="SAM" id="Phobius"/>
    </source>
</evidence>
<accession>A0A835TFY3</accession>
<feature type="transmembrane region" description="Helical" evidence="1">
    <location>
        <begin position="292"/>
        <end position="315"/>
    </location>
</feature>
<keyword evidence="1" id="KW-0812">Transmembrane</keyword>
<feature type="transmembrane region" description="Helical" evidence="1">
    <location>
        <begin position="138"/>
        <end position="156"/>
    </location>
</feature>
<feature type="transmembrane region" description="Helical" evidence="1">
    <location>
        <begin position="85"/>
        <end position="104"/>
    </location>
</feature>
<dbReference type="Proteomes" id="UP000657918">
    <property type="component" value="Unassembled WGS sequence"/>
</dbReference>
<organism evidence="2 3">
    <name type="scientific">Salix dunnii</name>
    <dbReference type="NCBI Taxonomy" id="1413687"/>
    <lineage>
        <taxon>Eukaryota</taxon>
        <taxon>Viridiplantae</taxon>
        <taxon>Streptophyta</taxon>
        <taxon>Embryophyta</taxon>
        <taxon>Tracheophyta</taxon>
        <taxon>Spermatophyta</taxon>
        <taxon>Magnoliopsida</taxon>
        <taxon>eudicotyledons</taxon>
        <taxon>Gunneridae</taxon>
        <taxon>Pentapetalae</taxon>
        <taxon>rosids</taxon>
        <taxon>fabids</taxon>
        <taxon>Malpighiales</taxon>
        <taxon>Salicaceae</taxon>
        <taxon>Saliceae</taxon>
        <taxon>Salix</taxon>
    </lineage>
</organism>
<reference evidence="2 3" key="1">
    <citation type="submission" date="2020-10" db="EMBL/GenBank/DDBJ databases">
        <title>Plant Genome Project.</title>
        <authorList>
            <person name="Zhang R.-G."/>
        </authorList>
    </citation>
    <scope>NUCLEOTIDE SEQUENCE [LARGE SCALE GENOMIC DNA]</scope>
    <source>
        <strain evidence="2">FAFU-HL-1</strain>
        <tissue evidence="2">Leaf</tissue>
    </source>
</reference>
<feature type="transmembrane region" description="Helical" evidence="1">
    <location>
        <begin position="255"/>
        <end position="272"/>
    </location>
</feature>
<sequence length="426" mass="49318">MPKQEMGCVSLEVDFGDYAKLKARDMGADAKRKNRRFWFILSFVVYLSFTTAVCAKAGRDSTSEMLKLRIQKLPFSSAIFQCRPFAVPVLLYLLFCTVTLNLFIKILQIAFGEEDSDDHARLNARGLGDCANRKNGFILLRWVIVSLITALVGWDFTGEIPNIHKLPFLFAVIRCLPYVISAVTYLFISTVLFGSIERRWPQRIRRNASLTHIMLGMHRDAEAGMCIMSFKGEYFDDHGKLNTRDLGAETKRKKWFILFHVVIFSLITIMWAEAEWNSMRKILKLRFNTLPLLSAIFQCLPFVLMALIYLLYSVAWFDSLKKLLRVTSLTEFLDDYANLRAARDSDDYTKRKNEFILSRWVIISLFTAWFGWEFTKKFSILPELSFLSAFFQCLPYAIVALMYVFLSIVFFASFERTPKADPLKIT</sequence>
<dbReference type="EMBL" id="JADGMS010000002">
    <property type="protein sequence ID" value="KAF9686819.1"/>
    <property type="molecule type" value="Genomic_DNA"/>
</dbReference>
<comment type="caution">
    <text evidence="2">The sequence shown here is derived from an EMBL/GenBank/DDBJ whole genome shotgun (WGS) entry which is preliminary data.</text>
</comment>